<name>A0A292Q917_9PEZI</name>
<sequence>MPSALPLKGLIKRYALRWQPVGKSEYCKDTSRNITFDSSLGRVLKRDTPADIFYGMYPSMQSIHFSTPSKHVSSLLAKIWYTEIDSLCDIKLSRAQNSCLLISTEEFVATGLIDYLSYDSPSGHAILTLLELKTRLSISTGKILHHMYAVLNLPRAQSMTADLNREGSPLQPCNFESPGAQDETVDLNSKFSTTIPIGDLSVCL</sequence>
<accession>A0A292Q917</accession>
<evidence type="ECO:0000313" key="1">
    <source>
        <dbReference type="EMBL" id="CUS15455.1"/>
    </source>
</evidence>
<dbReference type="Proteomes" id="UP001412239">
    <property type="component" value="Unassembled WGS sequence"/>
</dbReference>
<protein>
    <submittedName>
        <fullName evidence="1">Uncharacterized protein</fullName>
    </submittedName>
</protein>
<organism evidence="1 2">
    <name type="scientific">Tuber aestivum</name>
    <name type="common">summer truffle</name>
    <dbReference type="NCBI Taxonomy" id="59557"/>
    <lineage>
        <taxon>Eukaryota</taxon>
        <taxon>Fungi</taxon>
        <taxon>Dikarya</taxon>
        <taxon>Ascomycota</taxon>
        <taxon>Pezizomycotina</taxon>
        <taxon>Pezizomycetes</taxon>
        <taxon>Pezizales</taxon>
        <taxon>Tuberaceae</taxon>
        <taxon>Tuber</taxon>
    </lineage>
</organism>
<proteinExistence type="predicted"/>
<reference evidence="1" key="1">
    <citation type="submission" date="2015-10" db="EMBL/GenBank/DDBJ databases">
        <authorList>
            <person name="Regsiter A."/>
            <person name="william w."/>
        </authorList>
    </citation>
    <scope>NUCLEOTIDE SEQUENCE</scope>
    <source>
        <strain evidence="1">Montdore</strain>
    </source>
</reference>
<dbReference type="EMBL" id="LN890947">
    <property type="protein sequence ID" value="CUS15455.1"/>
    <property type="molecule type" value="Genomic_DNA"/>
</dbReference>
<gene>
    <name evidence="1" type="ORF">GSTUAT00000506001</name>
</gene>
<evidence type="ECO:0000313" key="2">
    <source>
        <dbReference type="Proteomes" id="UP001412239"/>
    </source>
</evidence>
<keyword evidence="2" id="KW-1185">Reference proteome</keyword>
<dbReference type="AlphaFoldDB" id="A0A292Q917"/>